<proteinExistence type="predicted"/>
<reference evidence="1" key="1">
    <citation type="submission" date="2022-08" db="EMBL/GenBank/DDBJ databases">
        <title>Genomic Encyclopedia of Type Strains, Phase V (KMG-V): Genome sequencing to study the core and pangenomes of soil and plant-associated prokaryotes.</title>
        <authorList>
            <person name="Whitman W."/>
        </authorList>
    </citation>
    <scope>NUCLEOTIDE SEQUENCE</scope>
    <source>
        <strain evidence="1">PS</strain>
    </source>
</reference>
<comment type="caution">
    <text evidence="1">The sequence shown here is derived from an EMBL/GenBank/DDBJ whole genome shotgun (WGS) entry which is preliminary data.</text>
</comment>
<accession>A0ABT2EV80</accession>
<keyword evidence="2" id="KW-1185">Reference proteome</keyword>
<organism evidence="1 2">
    <name type="scientific">Methanococcus voltae PS</name>
    <dbReference type="NCBI Taxonomy" id="523842"/>
    <lineage>
        <taxon>Archaea</taxon>
        <taxon>Methanobacteriati</taxon>
        <taxon>Methanobacteriota</taxon>
        <taxon>Methanomada group</taxon>
        <taxon>Methanococci</taxon>
        <taxon>Methanococcales</taxon>
        <taxon>Methanococcaceae</taxon>
        <taxon>Methanococcus</taxon>
    </lineage>
</organism>
<dbReference type="Proteomes" id="UP001140258">
    <property type="component" value="Unassembled WGS sequence"/>
</dbReference>
<dbReference type="EMBL" id="JANUCQ010000001">
    <property type="protein sequence ID" value="MCS3921861.1"/>
    <property type="molecule type" value="Genomic_DNA"/>
</dbReference>
<name>A0ABT2EV80_METVO</name>
<gene>
    <name evidence="1" type="ORF">M2325_000534</name>
</gene>
<evidence type="ECO:0000313" key="2">
    <source>
        <dbReference type="Proteomes" id="UP001140258"/>
    </source>
</evidence>
<protein>
    <submittedName>
        <fullName evidence="1">Uncharacterized protein</fullName>
    </submittedName>
</protein>
<sequence length="201" mass="22369">MNNIKVKISFILGLILLLGIGTSFAEANPTVTSDNAQSSELNEVNDFNVELIPNADLNNISVGQTFDITVKYTQDIEDLAGLETSLELPNSLEIVSIKGNDHLKELATEQFYKLKKNDNIIINSFVVFDGTIDDKANLYTVTVKATSPGDYYSLLKYEYSNSKGDSTPKEYLKSQMVIKGEEKNDKGFFDSIIDMILSIFK</sequence>
<dbReference type="RefSeq" id="WP_259050734.1">
    <property type="nucleotide sequence ID" value="NZ_JANUCQ010000001.1"/>
</dbReference>
<evidence type="ECO:0000313" key="1">
    <source>
        <dbReference type="EMBL" id="MCS3921861.1"/>
    </source>
</evidence>